<dbReference type="AlphaFoldDB" id="A0A673ZWM9"/>
<protein>
    <submittedName>
        <fullName evidence="15">Opa interacting protein 5</fullName>
    </submittedName>
</protein>
<dbReference type="InterPro" id="IPR034752">
    <property type="entry name" value="Mis18"/>
</dbReference>
<dbReference type="InParanoid" id="A0A673ZWM9"/>
<reference evidence="15" key="1">
    <citation type="submission" date="2025-08" db="UniProtKB">
        <authorList>
            <consortium name="Ensembl"/>
        </authorList>
    </citation>
    <scope>IDENTIFICATION</scope>
</reference>
<evidence type="ECO:0000259" key="14">
    <source>
        <dbReference type="PROSITE" id="PS51793"/>
    </source>
</evidence>
<dbReference type="PANTHER" id="PTHR16431">
    <property type="entry name" value="NEUROGENIC PROTEIN MASTERMIND"/>
    <property type="match status" value="1"/>
</dbReference>
<keyword evidence="16" id="KW-1185">Reference proteome</keyword>
<dbReference type="GO" id="GO:0051301">
    <property type="term" value="P:cell division"/>
    <property type="evidence" value="ECO:0007669"/>
    <property type="project" value="UniProtKB-KW"/>
</dbReference>
<keyword evidence="9" id="KW-0539">Nucleus</keyword>
<dbReference type="OMA" id="EHTIVEN"/>
<dbReference type="FunCoup" id="A0A673ZWM9">
    <property type="interactions" value="1043"/>
</dbReference>
<dbReference type="GO" id="GO:0000775">
    <property type="term" value="C:chromosome, centromeric region"/>
    <property type="evidence" value="ECO:0007669"/>
    <property type="project" value="UniProtKB-SubCell"/>
</dbReference>
<feature type="chain" id="PRO_5025455756" evidence="13">
    <location>
        <begin position="23"/>
        <end position="196"/>
    </location>
</feature>
<evidence type="ECO:0000313" key="16">
    <source>
        <dbReference type="Proteomes" id="UP000472277"/>
    </source>
</evidence>
<dbReference type="GO" id="GO:0046872">
    <property type="term" value="F:metal ion binding"/>
    <property type="evidence" value="ECO:0007669"/>
    <property type="project" value="UniProtKB-KW"/>
</dbReference>
<evidence type="ECO:0000256" key="2">
    <source>
        <dbReference type="ARBA" id="ARBA00004123"/>
    </source>
</evidence>
<evidence type="ECO:0000256" key="9">
    <source>
        <dbReference type="ARBA" id="ARBA00023242"/>
    </source>
</evidence>
<keyword evidence="12" id="KW-0812">Transmembrane</keyword>
<evidence type="ECO:0000256" key="10">
    <source>
        <dbReference type="ARBA" id="ARBA00023306"/>
    </source>
</evidence>
<evidence type="ECO:0000256" key="11">
    <source>
        <dbReference type="ARBA" id="ARBA00023328"/>
    </source>
</evidence>
<keyword evidence="4" id="KW-0158">Chromosome</keyword>
<accession>A0A673ZWM9</accession>
<dbReference type="GO" id="GO:0000785">
    <property type="term" value="C:chromatin"/>
    <property type="evidence" value="ECO:0007669"/>
    <property type="project" value="TreeGrafter"/>
</dbReference>
<dbReference type="Pfam" id="PF03226">
    <property type="entry name" value="Yippee-Mis18"/>
    <property type="match status" value="1"/>
</dbReference>
<comment type="subcellular location">
    <subcellularLocation>
        <location evidence="3">Chromosome</location>
        <location evidence="3">Centromere</location>
    </subcellularLocation>
    <subcellularLocation>
        <location evidence="2">Nucleus</location>
    </subcellularLocation>
</comment>
<evidence type="ECO:0000256" key="5">
    <source>
        <dbReference type="ARBA" id="ARBA00022618"/>
    </source>
</evidence>
<organism evidence="15 16">
    <name type="scientific">Salmo trutta</name>
    <name type="common">Brown trout</name>
    <dbReference type="NCBI Taxonomy" id="8032"/>
    <lineage>
        <taxon>Eukaryota</taxon>
        <taxon>Metazoa</taxon>
        <taxon>Chordata</taxon>
        <taxon>Craniata</taxon>
        <taxon>Vertebrata</taxon>
        <taxon>Euteleostomi</taxon>
        <taxon>Actinopterygii</taxon>
        <taxon>Neopterygii</taxon>
        <taxon>Teleostei</taxon>
        <taxon>Protacanthopterygii</taxon>
        <taxon>Salmoniformes</taxon>
        <taxon>Salmonidae</taxon>
        <taxon>Salmoninae</taxon>
        <taxon>Salmo</taxon>
    </lineage>
</organism>
<proteinExistence type="predicted"/>
<dbReference type="InterPro" id="IPR004910">
    <property type="entry name" value="Yippee/Mis18/Cereblon"/>
</dbReference>
<dbReference type="Proteomes" id="UP000472277">
    <property type="component" value="Chromosome 25"/>
</dbReference>
<dbReference type="GO" id="GO:0007059">
    <property type="term" value="P:chromosome segregation"/>
    <property type="evidence" value="ECO:0007669"/>
    <property type="project" value="TreeGrafter"/>
</dbReference>
<feature type="signal peptide" evidence="13">
    <location>
        <begin position="1"/>
        <end position="22"/>
    </location>
</feature>
<evidence type="ECO:0000256" key="7">
    <source>
        <dbReference type="ARBA" id="ARBA00022776"/>
    </source>
</evidence>
<evidence type="ECO:0000256" key="8">
    <source>
        <dbReference type="ARBA" id="ARBA00022833"/>
    </source>
</evidence>
<evidence type="ECO:0000256" key="13">
    <source>
        <dbReference type="SAM" id="SignalP"/>
    </source>
</evidence>
<keyword evidence="6" id="KW-0479">Metal-binding</keyword>
<dbReference type="GO" id="GO:0034080">
    <property type="term" value="P:CENP-A containing chromatin assembly"/>
    <property type="evidence" value="ECO:0007669"/>
    <property type="project" value="TreeGrafter"/>
</dbReference>
<name>A0A673ZWM9_SALTR</name>
<dbReference type="GO" id="GO:0005634">
    <property type="term" value="C:nucleus"/>
    <property type="evidence" value="ECO:0007669"/>
    <property type="project" value="UniProtKB-SubCell"/>
</dbReference>
<keyword evidence="5" id="KW-0132">Cell division</keyword>
<dbReference type="GeneTree" id="ENSGT00940000154267"/>
<evidence type="ECO:0000256" key="12">
    <source>
        <dbReference type="SAM" id="Phobius"/>
    </source>
</evidence>
<feature type="transmembrane region" description="Helical" evidence="12">
    <location>
        <begin position="157"/>
        <end position="177"/>
    </location>
</feature>
<evidence type="ECO:0000256" key="6">
    <source>
        <dbReference type="ARBA" id="ARBA00022723"/>
    </source>
</evidence>
<keyword evidence="11" id="KW-0137">Centromere</keyword>
<evidence type="ECO:0000256" key="3">
    <source>
        <dbReference type="ARBA" id="ARBA00004584"/>
    </source>
</evidence>
<comment type="function">
    <text evidence="1">Required for recruitment of CENPA to centromeres and normal chromosome segregation during mitosis.</text>
</comment>
<keyword evidence="12" id="KW-1133">Transmembrane helix</keyword>
<reference evidence="15" key="2">
    <citation type="submission" date="2025-09" db="UniProtKB">
        <authorList>
            <consortium name="Ensembl"/>
        </authorList>
    </citation>
    <scope>IDENTIFICATION</scope>
</reference>
<evidence type="ECO:0000313" key="15">
    <source>
        <dbReference type="Ensembl" id="ENSSTUP00000051769.1"/>
    </source>
</evidence>
<keyword evidence="10" id="KW-0131">Cell cycle</keyword>
<keyword evidence="13" id="KW-0732">Signal</keyword>
<dbReference type="PANTHER" id="PTHR16431:SF3">
    <property type="entry name" value="PROTEIN MIS18-BETA"/>
    <property type="match status" value="1"/>
</dbReference>
<dbReference type="Ensembl" id="ENSSTUT00000054132.1">
    <property type="protein sequence ID" value="ENSSTUP00000051769.1"/>
    <property type="gene ID" value="ENSSTUG00000021895.1"/>
</dbReference>
<evidence type="ECO:0000256" key="4">
    <source>
        <dbReference type="ARBA" id="ARBA00022454"/>
    </source>
</evidence>
<keyword evidence="8" id="KW-0862">Zinc</keyword>
<sequence>CCCWKCSLSAFRSLSACVLVNTEHTIVENPVTFHCGRCNTVWADSRGICGEATSVNSLICLEVTQDVTINSEREWSLDGLFSACVYNTLQCAGCLCLMGVILYSTPQHLSALRNLFLLKKDEMYCYIFSTGQMVKASTLNFSVAPLGERVSEVRRQLFFFFTLHVNTLLLTIFPPIVVKPRFVSSHECYIELMPFQ</sequence>
<dbReference type="PROSITE" id="PS51793">
    <property type="entry name" value="MIS18"/>
    <property type="match status" value="1"/>
</dbReference>
<keyword evidence="12" id="KW-0472">Membrane</keyword>
<evidence type="ECO:0000256" key="1">
    <source>
        <dbReference type="ARBA" id="ARBA00003694"/>
    </source>
</evidence>
<feature type="domain" description="Mis18" evidence="14">
    <location>
        <begin position="30"/>
        <end position="128"/>
    </location>
</feature>
<keyword evidence="7" id="KW-0498">Mitosis</keyword>